<protein>
    <submittedName>
        <fullName evidence="1">Uncharacterized protein</fullName>
    </submittedName>
</protein>
<comment type="caution">
    <text evidence="1">The sequence shown here is derived from an EMBL/GenBank/DDBJ whole genome shotgun (WGS) entry which is preliminary data.</text>
</comment>
<dbReference type="EMBL" id="JAPESX010000648">
    <property type="protein sequence ID" value="KAJ8120311.1"/>
    <property type="molecule type" value="Genomic_DNA"/>
</dbReference>
<sequence>MSASSNQTCDINKYPSFESLNVPKHVSIGGLATSNETLVAMQICCAPNPVNAIGDCVLWCEIPSNSTEEEWMACTAQLVMEDHITAYRSEATMATAVRPTMVGIATIALLLSGLCAL</sequence>
<gene>
    <name evidence="1" type="ORF">ONZ43_g2949</name>
</gene>
<proteinExistence type="predicted"/>
<name>A0ACC2IYP2_9PEZI</name>
<organism evidence="1 2">
    <name type="scientific">Nemania bipapillata</name>
    <dbReference type="NCBI Taxonomy" id="110536"/>
    <lineage>
        <taxon>Eukaryota</taxon>
        <taxon>Fungi</taxon>
        <taxon>Dikarya</taxon>
        <taxon>Ascomycota</taxon>
        <taxon>Pezizomycotina</taxon>
        <taxon>Sordariomycetes</taxon>
        <taxon>Xylariomycetidae</taxon>
        <taxon>Xylariales</taxon>
        <taxon>Xylariaceae</taxon>
        <taxon>Nemania</taxon>
    </lineage>
</organism>
<dbReference type="Proteomes" id="UP001153334">
    <property type="component" value="Unassembled WGS sequence"/>
</dbReference>
<evidence type="ECO:0000313" key="1">
    <source>
        <dbReference type="EMBL" id="KAJ8120311.1"/>
    </source>
</evidence>
<evidence type="ECO:0000313" key="2">
    <source>
        <dbReference type="Proteomes" id="UP001153334"/>
    </source>
</evidence>
<accession>A0ACC2IYP2</accession>
<keyword evidence="2" id="KW-1185">Reference proteome</keyword>
<reference evidence="1" key="1">
    <citation type="submission" date="2022-11" db="EMBL/GenBank/DDBJ databases">
        <title>Genome Sequence of Nemania bipapillata.</title>
        <authorList>
            <person name="Buettner E."/>
        </authorList>
    </citation>
    <scope>NUCLEOTIDE SEQUENCE</scope>
    <source>
        <strain evidence="1">CP14</strain>
    </source>
</reference>